<protein>
    <submittedName>
        <fullName evidence="2">Heavy-metal-associated domain-containing protein</fullName>
    </submittedName>
</protein>
<feature type="domain" description="HMA" evidence="1">
    <location>
        <begin position="2"/>
        <end position="68"/>
    </location>
</feature>
<gene>
    <name evidence="2" type="ORF">J4H92_05860</name>
</gene>
<dbReference type="Proteomes" id="UP000664382">
    <property type="component" value="Unassembled WGS sequence"/>
</dbReference>
<comment type="caution">
    <text evidence="2">The sequence shown here is derived from an EMBL/GenBank/DDBJ whole genome shotgun (WGS) entry which is preliminary data.</text>
</comment>
<dbReference type="Pfam" id="PF00403">
    <property type="entry name" value="HMA"/>
    <property type="match status" value="1"/>
</dbReference>
<reference evidence="2" key="1">
    <citation type="submission" date="2021-03" db="EMBL/GenBank/DDBJ databases">
        <title>Leucobacter chromiisoli sp. nov., isolated from chromium-containing soil of chemical plant.</title>
        <authorList>
            <person name="Xu Z."/>
        </authorList>
    </citation>
    <scope>NUCLEOTIDE SEQUENCE</scope>
    <source>
        <strain evidence="2">S27</strain>
    </source>
</reference>
<dbReference type="AlphaFoldDB" id="A0A939MME8"/>
<evidence type="ECO:0000313" key="2">
    <source>
        <dbReference type="EMBL" id="MBO1901472.1"/>
    </source>
</evidence>
<name>A0A939MME8_9MICO</name>
<organism evidence="2 3">
    <name type="scientific">Leucobacter weissii</name>
    <dbReference type="NCBI Taxonomy" id="1983706"/>
    <lineage>
        <taxon>Bacteria</taxon>
        <taxon>Bacillati</taxon>
        <taxon>Actinomycetota</taxon>
        <taxon>Actinomycetes</taxon>
        <taxon>Micrococcales</taxon>
        <taxon>Microbacteriaceae</taxon>
        <taxon>Leucobacter</taxon>
    </lineage>
</organism>
<dbReference type="PROSITE" id="PS50846">
    <property type="entry name" value="HMA_2"/>
    <property type="match status" value="1"/>
</dbReference>
<dbReference type="CDD" id="cd00371">
    <property type="entry name" value="HMA"/>
    <property type="match status" value="1"/>
</dbReference>
<sequence>MTTAEYTVAGMTCANCERHVREEVAEIPGVTSAVADRATGRLTVTGDGTAIPDRAVIAAVAEAGYTAARA</sequence>
<dbReference type="InterPro" id="IPR006121">
    <property type="entry name" value="HMA_dom"/>
</dbReference>
<evidence type="ECO:0000259" key="1">
    <source>
        <dbReference type="PROSITE" id="PS50846"/>
    </source>
</evidence>
<evidence type="ECO:0000313" key="3">
    <source>
        <dbReference type="Proteomes" id="UP000664382"/>
    </source>
</evidence>
<accession>A0A939MME8</accession>
<dbReference type="SUPFAM" id="SSF55008">
    <property type="entry name" value="HMA, heavy metal-associated domain"/>
    <property type="match status" value="1"/>
</dbReference>
<proteinExistence type="predicted"/>
<dbReference type="GO" id="GO:0046872">
    <property type="term" value="F:metal ion binding"/>
    <property type="evidence" value="ECO:0007669"/>
    <property type="project" value="InterPro"/>
</dbReference>
<dbReference type="EMBL" id="JAGDYM010000005">
    <property type="protein sequence ID" value="MBO1901472.1"/>
    <property type="molecule type" value="Genomic_DNA"/>
</dbReference>
<dbReference type="RefSeq" id="WP_208097080.1">
    <property type="nucleotide sequence ID" value="NZ_JAGDYM010000005.1"/>
</dbReference>
<dbReference type="Gene3D" id="3.30.70.100">
    <property type="match status" value="1"/>
</dbReference>
<dbReference type="InterPro" id="IPR036163">
    <property type="entry name" value="HMA_dom_sf"/>
</dbReference>
<keyword evidence="3" id="KW-1185">Reference proteome</keyword>